<keyword evidence="9" id="KW-0677">Repeat</keyword>
<dbReference type="PROSITE" id="PS50025">
    <property type="entry name" value="LAM_G_DOMAIN"/>
    <property type="match status" value="3"/>
</dbReference>
<feature type="domain" description="EGF-like" evidence="21">
    <location>
        <begin position="670"/>
        <end position="707"/>
    </location>
</feature>
<dbReference type="FunFam" id="2.10.25.10:FF:000118">
    <property type="entry name" value="protein delta homolog 2"/>
    <property type="match status" value="1"/>
</dbReference>
<proteinExistence type="predicted"/>
<feature type="disulfide bond" evidence="16">
    <location>
        <begin position="811"/>
        <end position="820"/>
    </location>
</feature>
<feature type="domain" description="EGF-like" evidence="21">
    <location>
        <begin position="591"/>
        <end position="627"/>
    </location>
</feature>
<feature type="domain" description="EGF-like" evidence="21">
    <location>
        <begin position="294"/>
        <end position="339"/>
    </location>
</feature>
<dbReference type="InterPro" id="IPR000742">
    <property type="entry name" value="EGF"/>
</dbReference>
<evidence type="ECO:0000256" key="16">
    <source>
        <dbReference type="PROSITE-ProRule" id="PRU00076"/>
    </source>
</evidence>
<feature type="domain" description="Laminin G" evidence="20">
    <location>
        <begin position="1612"/>
        <end position="1859"/>
    </location>
</feature>
<feature type="transmembrane region" description="Helical" evidence="18">
    <location>
        <begin position="2194"/>
        <end position="2217"/>
    </location>
</feature>
<feature type="disulfide bond" evidence="16">
    <location>
        <begin position="278"/>
        <end position="287"/>
    </location>
</feature>
<dbReference type="InterPro" id="IPR001881">
    <property type="entry name" value="EGF-like_Ca-bd_dom"/>
</dbReference>
<dbReference type="GO" id="GO:0007219">
    <property type="term" value="P:Notch signaling pathway"/>
    <property type="evidence" value="ECO:0007669"/>
    <property type="project" value="TreeGrafter"/>
</dbReference>
<feature type="disulfide bond" evidence="16">
    <location>
        <begin position="617"/>
        <end position="626"/>
    </location>
</feature>
<evidence type="ECO:0000259" key="21">
    <source>
        <dbReference type="PROSITE" id="PS50026"/>
    </source>
</evidence>
<dbReference type="GO" id="GO:0050877">
    <property type="term" value="P:nervous system process"/>
    <property type="evidence" value="ECO:0007669"/>
    <property type="project" value="UniProtKB-ARBA"/>
</dbReference>
<dbReference type="SMART" id="SM00181">
    <property type="entry name" value="EGF"/>
    <property type="match status" value="31"/>
</dbReference>
<protein>
    <recommendedName>
        <fullName evidence="24">CRUMBS</fullName>
    </recommendedName>
</protein>
<dbReference type="InterPro" id="IPR000152">
    <property type="entry name" value="EGF-type_Asp/Asn_hydroxyl_site"/>
</dbReference>
<evidence type="ECO:0008006" key="24">
    <source>
        <dbReference type="Google" id="ProtNLM"/>
    </source>
</evidence>
<feature type="domain" description="EGF-like" evidence="21">
    <location>
        <begin position="631"/>
        <end position="668"/>
    </location>
</feature>
<feature type="disulfide bond" evidence="16">
    <location>
        <begin position="926"/>
        <end position="935"/>
    </location>
</feature>
<feature type="domain" description="EGF-like" evidence="21">
    <location>
        <begin position="747"/>
        <end position="783"/>
    </location>
</feature>
<feature type="disulfide bond" evidence="16">
    <location>
        <begin position="2006"/>
        <end position="2015"/>
    </location>
</feature>
<evidence type="ECO:0000256" key="14">
    <source>
        <dbReference type="ARBA" id="ARBA00023157"/>
    </source>
</evidence>
<dbReference type="GO" id="GO:0035282">
    <property type="term" value="P:segmentation"/>
    <property type="evidence" value="ECO:0007669"/>
    <property type="project" value="UniProtKB-ARBA"/>
</dbReference>
<evidence type="ECO:0000256" key="6">
    <source>
        <dbReference type="ARBA" id="ARBA00022536"/>
    </source>
</evidence>
<feature type="disulfide bond" evidence="16">
    <location>
        <begin position="259"/>
        <end position="276"/>
    </location>
</feature>
<dbReference type="Pfam" id="PF02210">
    <property type="entry name" value="Laminin_G_2"/>
    <property type="match status" value="1"/>
</dbReference>
<feature type="disulfide bond" evidence="16">
    <location>
        <begin position="735"/>
        <end position="744"/>
    </location>
</feature>
<dbReference type="PROSITE" id="PS50026">
    <property type="entry name" value="EGF_3"/>
    <property type="match status" value="31"/>
</dbReference>
<feature type="domain" description="EGF-like" evidence="21">
    <location>
        <begin position="379"/>
        <end position="415"/>
    </location>
</feature>
<feature type="domain" description="EGF-like" evidence="21">
    <location>
        <begin position="997"/>
        <end position="1032"/>
    </location>
</feature>
<dbReference type="PRINTS" id="PR00010">
    <property type="entry name" value="EGFBLOOD"/>
</dbReference>
<evidence type="ECO:0000256" key="15">
    <source>
        <dbReference type="ARBA" id="ARBA00023180"/>
    </source>
</evidence>
<feature type="domain" description="EGF-like" evidence="21">
    <location>
        <begin position="2018"/>
        <end position="2054"/>
    </location>
</feature>
<dbReference type="Proteomes" id="UP000678499">
    <property type="component" value="Unassembled WGS sequence"/>
</dbReference>
<dbReference type="InterPro" id="IPR009030">
    <property type="entry name" value="Growth_fac_rcpt_cys_sf"/>
</dbReference>
<evidence type="ECO:0000256" key="1">
    <source>
        <dbReference type="ARBA" id="ARBA00004479"/>
    </source>
</evidence>
<organism evidence="22">
    <name type="scientific">Notodromas monacha</name>
    <dbReference type="NCBI Taxonomy" id="399045"/>
    <lineage>
        <taxon>Eukaryota</taxon>
        <taxon>Metazoa</taxon>
        <taxon>Ecdysozoa</taxon>
        <taxon>Arthropoda</taxon>
        <taxon>Crustacea</taxon>
        <taxon>Oligostraca</taxon>
        <taxon>Ostracoda</taxon>
        <taxon>Podocopa</taxon>
        <taxon>Podocopida</taxon>
        <taxon>Cypridocopina</taxon>
        <taxon>Cypridoidea</taxon>
        <taxon>Cyprididae</taxon>
        <taxon>Notodromas</taxon>
    </lineage>
</organism>
<dbReference type="GO" id="GO:0016020">
    <property type="term" value="C:membrane"/>
    <property type="evidence" value="ECO:0007669"/>
    <property type="project" value="UniProtKB-SubCell"/>
</dbReference>
<feature type="domain" description="EGF-like" evidence="21">
    <location>
        <begin position="477"/>
        <end position="513"/>
    </location>
</feature>
<dbReference type="GO" id="GO:0016318">
    <property type="term" value="P:ommatidial rotation"/>
    <property type="evidence" value="ECO:0007669"/>
    <property type="project" value="UniProtKB-ARBA"/>
</dbReference>
<feature type="disulfide bond" evidence="16">
    <location>
        <begin position="849"/>
        <end position="858"/>
    </location>
</feature>
<feature type="disulfide bond" evidence="16">
    <location>
        <begin position="1061"/>
        <end position="1070"/>
    </location>
</feature>
<dbReference type="FunFam" id="2.10.25.10:FF:000123">
    <property type="entry name" value="Crumbs homolog 1 (Drosophila)"/>
    <property type="match status" value="1"/>
</dbReference>
<feature type="domain" description="EGF-like" evidence="21">
    <location>
        <begin position="1896"/>
        <end position="1933"/>
    </location>
</feature>
<feature type="disulfide bond" evidence="16">
    <location>
        <begin position="2086"/>
        <end position="2095"/>
    </location>
</feature>
<evidence type="ECO:0000256" key="12">
    <source>
        <dbReference type="ARBA" id="ARBA00022989"/>
    </source>
</evidence>
<dbReference type="GO" id="GO:0048056">
    <property type="term" value="P:R3/R4 cell differentiation"/>
    <property type="evidence" value="ECO:0007669"/>
    <property type="project" value="UniProtKB-ARBA"/>
</dbReference>
<feature type="domain" description="EGF-like" evidence="21">
    <location>
        <begin position="205"/>
        <end position="243"/>
    </location>
</feature>
<keyword evidence="13 18" id="KW-0472">Membrane</keyword>
<dbReference type="FunFam" id="2.10.25.10:FF:000143">
    <property type="entry name" value="Protein crumbs 1"/>
    <property type="match status" value="1"/>
</dbReference>
<dbReference type="InterPro" id="IPR013320">
    <property type="entry name" value="ConA-like_dom_sf"/>
</dbReference>
<dbReference type="FunFam" id="2.10.25.10:FF:000208">
    <property type="entry name" value="Crumbs 2, cell polarity complex component"/>
    <property type="match status" value="1"/>
</dbReference>
<evidence type="ECO:0000256" key="18">
    <source>
        <dbReference type="SAM" id="Phobius"/>
    </source>
</evidence>
<feature type="disulfide bond" evidence="16">
    <location>
        <begin position="1573"/>
        <end position="1582"/>
    </location>
</feature>
<dbReference type="GO" id="GO:0019904">
    <property type="term" value="F:protein domain specific binding"/>
    <property type="evidence" value="ECO:0007669"/>
    <property type="project" value="UniProtKB-ARBA"/>
</dbReference>
<dbReference type="Pfam" id="PF12661">
    <property type="entry name" value="hEGF"/>
    <property type="match status" value="8"/>
</dbReference>
<feature type="domain" description="EGF-like" evidence="21">
    <location>
        <begin position="1034"/>
        <end position="1071"/>
    </location>
</feature>
<dbReference type="CDD" id="cd00054">
    <property type="entry name" value="EGF_CA"/>
    <property type="match status" value="22"/>
</dbReference>
<feature type="compositionally biased region" description="Polar residues" evidence="17">
    <location>
        <begin position="1217"/>
        <end position="1232"/>
    </location>
</feature>
<keyword evidence="4" id="KW-0963">Cytoplasm</keyword>
<dbReference type="FunFam" id="2.10.25.10:FF:000472">
    <property type="entry name" value="Uncharacterized protein, isoform A"/>
    <property type="match status" value="3"/>
</dbReference>
<keyword evidence="12 18" id="KW-1133">Transmembrane helix</keyword>
<feature type="domain" description="EGF-like" evidence="21">
    <location>
        <begin position="2135"/>
        <end position="2180"/>
    </location>
</feature>
<feature type="disulfide bond" evidence="16">
    <location>
        <begin position="367"/>
        <end position="376"/>
    </location>
</feature>
<feature type="disulfide bond" evidence="16">
    <location>
        <begin position="1884"/>
        <end position="1893"/>
    </location>
</feature>
<feature type="disulfide bond" evidence="16">
    <location>
        <begin position="1923"/>
        <end position="1932"/>
    </location>
</feature>
<feature type="domain" description="EGF-like" evidence="21">
    <location>
        <begin position="2056"/>
        <end position="2096"/>
    </location>
</feature>
<feature type="disulfide bond" evidence="16">
    <location>
        <begin position="541"/>
        <end position="550"/>
    </location>
</feature>
<feature type="domain" description="EGF-like" evidence="21">
    <location>
        <begin position="553"/>
        <end position="589"/>
    </location>
</feature>
<feature type="domain" description="EGF-like" evidence="21">
    <location>
        <begin position="1860"/>
        <end position="1894"/>
    </location>
</feature>
<dbReference type="GO" id="GO:0050769">
    <property type="term" value="P:positive regulation of neurogenesis"/>
    <property type="evidence" value="ECO:0007669"/>
    <property type="project" value="UniProtKB-ARBA"/>
</dbReference>
<dbReference type="GO" id="GO:0005737">
    <property type="term" value="C:cytoplasm"/>
    <property type="evidence" value="ECO:0007669"/>
    <property type="project" value="UniProtKB-SubCell"/>
</dbReference>
<feature type="domain" description="EGF-like" evidence="21">
    <location>
        <begin position="246"/>
        <end position="288"/>
    </location>
</feature>
<dbReference type="GO" id="GO:0009952">
    <property type="term" value="P:anterior/posterior pattern specification"/>
    <property type="evidence" value="ECO:0007669"/>
    <property type="project" value="UniProtKB-ARBA"/>
</dbReference>
<dbReference type="FunFam" id="2.10.25.10:FF:000425">
    <property type="entry name" value="Eyes shut homolog"/>
    <property type="match status" value="1"/>
</dbReference>
<evidence type="ECO:0000256" key="13">
    <source>
        <dbReference type="ARBA" id="ARBA00023136"/>
    </source>
</evidence>
<dbReference type="InterPro" id="IPR049883">
    <property type="entry name" value="NOTCH1_EGF-like"/>
</dbReference>
<dbReference type="PROSITE" id="PS01186">
    <property type="entry name" value="EGF_2"/>
    <property type="match status" value="23"/>
</dbReference>
<feature type="chain" id="PRO_5036210641" description="CRUMBS" evidence="19">
    <location>
        <begin position="30"/>
        <end position="2257"/>
    </location>
</feature>
<reference evidence="22" key="1">
    <citation type="submission" date="2020-11" db="EMBL/GenBank/DDBJ databases">
        <authorList>
            <person name="Tran Van P."/>
        </authorList>
    </citation>
    <scope>NUCLEOTIDE SEQUENCE</scope>
</reference>
<feature type="domain" description="EGF-like" evidence="21">
    <location>
        <begin position="1935"/>
        <end position="1971"/>
    </location>
</feature>
<feature type="region of interest" description="Disordered" evidence="17">
    <location>
        <begin position="1212"/>
        <end position="1232"/>
    </location>
</feature>
<dbReference type="FunFam" id="2.10.25.10:FF:000434">
    <property type="entry name" value="Predicted protein"/>
    <property type="match status" value="1"/>
</dbReference>
<dbReference type="OrthoDB" id="283575at2759"/>
<evidence type="ECO:0000256" key="8">
    <source>
        <dbReference type="ARBA" id="ARBA00022729"/>
    </source>
</evidence>
<evidence type="ECO:0000313" key="23">
    <source>
        <dbReference type="Proteomes" id="UP000678499"/>
    </source>
</evidence>
<keyword evidence="23" id="KW-1185">Reference proteome</keyword>
<dbReference type="PANTHER" id="PTHR12916">
    <property type="entry name" value="CYTOCHROME C OXIDASE POLYPEPTIDE VIC-2"/>
    <property type="match status" value="1"/>
</dbReference>
<feature type="domain" description="EGF-like" evidence="21">
    <location>
        <begin position="515"/>
        <end position="551"/>
    </location>
</feature>
<dbReference type="SUPFAM" id="SSF57196">
    <property type="entry name" value="EGF/Laminin"/>
    <property type="match status" value="17"/>
</dbReference>
<feature type="disulfide bond" evidence="16">
    <location>
        <begin position="405"/>
        <end position="414"/>
    </location>
</feature>
<evidence type="ECO:0000256" key="17">
    <source>
        <dbReference type="SAM" id="MobiDB-lite"/>
    </source>
</evidence>
<feature type="disulfide bond" evidence="16">
    <location>
        <begin position="2124"/>
        <end position="2133"/>
    </location>
</feature>
<keyword evidence="11" id="KW-0106">Calcium</keyword>
<evidence type="ECO:0000313" key="22">
    <source>
        <dbReference type="EMBL" id="CAD7275535.1"/>
    </source>
</evidence>
<evidence type="ECO:0000256" key="19">
    <source>
        <dbReference type="SAM" id="SignalP"/>
    </source>
</evidence>
<feature type="disulfide bond" evidence="16">
    <location>
        <begin position="1001"/>
        <end position="1011"/>
    </location>
</feature>
<sequence>MGRLFSKCSTALASIVSVCLFLAVSCVDGQTREEGYFNGTAIVSFEHLLSLEATTLFSFRTCRSGSFLSQSGLSGDRINLYLNESGDVVLEIARRGEPEMVWSIPGDWRDNRWHVAGWEFTGNSVFLVVDERRELITNRTLDVHVIFDVHLAESVPTVIVGKGLDACLRQGPNVVFDSPNVQSLEVEWVECRDVIPYTQSCDGFDTNLCFFEPCAPYGKCVLEDNGGNYRCVCPIRYSGRNCEIDGGSLCSLPEYSSQCQNGGQCVEQRHGDSIRCECPSGFYGEFCEYGMDHEHPVCKTMTIQLGKPVCENNGACVDDSSTKGYRCVCSPGFSGEHCEEDIDECADSPCNVGATCVNGDNSFRCECPTGWTGPTCEVDVSDCARPKCVNGGTCFETYGSFVCGCAPGFFGRLCEKRSEVIARAEVADPPNIAAVRTSADACRGTECPSGSHCVIIDDRARCVCHDGYTGVFPHCVALNACSTAPCLNGGTCEEDDESFNCTCTDDFTGQLCGERKSRCTGEICRNGGICSDVAGRLVCSCPAGFEGENCEIDIDECSSSPCLNSVSCINLPGSFACTCKPGFTGPLCESEIDDCLSAPCKNGGSCRDGVNSYACTCPAGFAGNSCDIPDPSGVCTGKPCANGAPCFPSSLADYYCECPAGFEGLHCENNIDDCLGVECADGLVCVDLVNDKECRCPKGFTGPPACKEDINECLSSPCKNNGSCVNGIGTYSCACLSGFTGQNCELDLDECEVLEPCVHGICKNTVGSYQCYCRPGFSGNNCNFEFDECLSHPCQNNGSCKNIINDYECICAPGYTGHDCEKEIDECESNPCQNGATCIDGIAKFTCNCLPGFTGVQCEINIDECESSPCLNGGMCVDQINAFVCNCSDTGFDGERCDHNIDDCLPNSCLHGSTCADGIKDFTCACHPGYTGKNCEVDINECESSPCMNGAFCLERSNASLYQSNFRGLFDSFSYETAAGYFCLCLPGFTGPKCETNIDECASNPCQHGTCVDGVNRWECKCSPGYEGVACEKEIDECQLWNACAGGSTCVDLVADYQCVCAEGSGGKNCSVVLRGCDGVECLNGGICLPYLVGEIDHRFNCSCPHGFRGTFCETSTTMSFQNNSYIVVNSEKKDGYELRMRFRTTLSDGLLAIGQGETYYQLSLHQGRLNLQTSLLNILEGVTVGDGLNDGEWQVVELVFNSSHVTLSGSEEERSNSSWKSVNPNSPMDVASSSPRFPLTVLGGFTPQLRNLAKDSFLTGCMQDVWLNEEWLFPMKIERASIGCPRTKQCQPNPCENSGRVPGTFGYQSESSSMVSVEVPVSVRPKYAERIEFSMFIRTREPNGLLFYAGTLPSLAVFRDPTHIVLKLNEGRIMALVQLDASETQHVVKKGPRLNDGEYHLIKLARDGTMLMIFIDEVLRLNTTLTVTRPLETEVIYVGNMPSLLEATTEENAITTMISDGRPVETDDSSPFARRRKRQTSNALVTRFKGVIQDFQISDGEDVRLIQFFPIERGTTSENDISAANPELLPVLGNPALTAVRPGVVLDPLCDSNPCMNNGTCSLLFGDFACNCTEGYKGKRCEKIKYCSLSATSCPRASECRDLEDGYECVAVATFNGRNSSLAYELYIDERLSMDLWNKAPTEVDVDLNSVSFSFRTTDGGPVLHVSDARYTFIFIVKPNGALELQANGHSAIVLVNNSDIKFGEWNMVKFDFMHPGDNVTVDVQVNGDELPQIVIPIDVGMGQLTNMIRSGAGIFVGTSGHLPKAGGPSGDLDEEEQSTNDFTYSIVRDRDFSDTGDVQIHASDSHSDPHFRGCLNEVRIGGILLPVYSSAELGDVAAPVQFRITRDGFSFVRQSECVLCYDAECRNGASCEDAVNNFECRCSLGYEGRYCEVNIDECALGHDCGEHGACVDMVNSYKCDCDPGWEGDRCQHEIDECQSGPCQNGATCIDRLNGYSCECTEEYTGKDCAELKIKNCSHFPCKNGATCVNIYDKFGNPHNYSCECVDGTVGNNCELIIDQCRTSPCKNQGTCLGRIGYYKCSCFAGYTGKNCEIDIDDCIDAFGEPVCKNNANCTDLISGFRCKCAKGFRGLQCTEDIDECKSYVCENGGTCENRHGDYVCHCAEDLCGPHCEYNNPCMTLPKERACRNGGICVPDCLSPKHLHYRCDCNSSYAGDLCEHEVVEVSGAGPGKIVLISVAILAALFFMAAVGLIMFIMMARKKRATRGTYSPSRQEIYGSRVEMGAVMKPPPEERLI</sequence>
<feature type="disulfide bond" evidence="16">
    <location>
        <begin position="310"/>
        <end position="327"/>
    </location>
</feature>
<feature type="domain" description="Laminin G" evidence="20">
    <location>
        <begin position="1305"/>
        <end position="1551"/>
    </location>
</feature>
<evidence type="ECO:0000256" key="11">
    <source>
        <dbReference type="ARBA" id="ARBA00022837"/>
    </source>
</evidence>
<keyword evidence="7 18" id="KW-0812">Transmembrane</keyword>
<feature type="disulfide bond" evidence="16">
    <location>
        <begin position="1104"/>
        <end position="1113"/>
    </location>
</feature>
<dbReference type="SMART" id="SM00274">
    <property type="entry name" value="FOLN"/>
    <property type="match status" value="7"/>
</dbReference>
<dbReference type="InterPro" id="IPR013032">
    <property type="entry name" value="EGF-like_CS"/>
</dbReference>
<feature type="disulfide bond" evidence="16">
    <location>
        <begin position="1961"/>
        <end position="1970"/>
    </location>
</feature>
<dbReference type="PRINTS" id="PR01983">
    <property type="entry name" value="NOTCH"/>
</dbReference>
<feature type="disulfide bond" evidence="16">
    <location>
        <begin position="2170"/>
        <end position="2179"/>
    </location>
</feature>
<dbReference type="GO" id="GO:0030097">
    <property type="term" value="P:hemopoiesis"/>
    <property type="evidence" value="ECO:0007669"/>
    <property type="project" value="UniProtKB-ARBA"/>
</dbReference>
<evidence type="ECO:0000256" key="5">
    <source>
        <dbReference type="ARBA" id="ARBA00022525"/>
    </source>
</evidence>
<dbReference type="Pfam" id="PF00054">
    <property type="entry name" value="Laminin_G_1"/>
    <property type="match status" value="1"/>
</dbReference>
<dbReference type="Pfam" id="PF07645">
    <property type="entry name" value="EGF_CA"/>
    <property type="match status" value="2"/>
</dbReference>
<accession>A0A7R9GAW5</accession>
<feature type="disulfide bond" evidence="16">
    <location>
        <begin position="233"/>
        <end position="242"/>
    </location>
</feature>
<dbReference type="FunFam" id="2.10.25.10:FF:000327">
    <property type="entry name" value="neurogenic locus notch homolog protein 4"/>
    <property type="match status" value="2"/>
</dbReference>
<dbReference type="SMART" id="SM00282">
    <property type="entry name" value="LamG"/>
    <property type="match status" value="4"/>
</dbReference>
<keyword evidence="8 19" id="KW-0732">Signal</keyword>
<keyword evidence="6 16" id="KW-0245">EGF-like domain</keyword>
<dbReference type="FunFam" id="2.10.25.10:FF:000279">
    <property type="entry name" value="Neurogenic locus notch 1"/>
    <property type="match status" value="1"/>
</dbReference>
<dbReference type="SMART" id="SM00179">
    <property type="entry name" value="EGF_CA"/>
    <property type="match status" value="28"/>
</dbReference>
<feature type="domain" description="EGF-like" evidence="21">
    <location>
        <begin position="785"/>
        <end position="821"/>
    </location>
</feature>
<feature type="disulfide bond" evidence="16">
    <location>
        <begin position="503"/>
        <end position="512"/>
    </location>
</feature>
<name>A0A7R9GAW5_9CRUS</name>
<evidence type="ECO:0000259" key="20">
    <source>
        <dbReference type="PROSITE" id="PS50025"/>
    </source>
</evidence>
<feature type="disulfide bond" evidence="16">
    <location>
        <begin position="773"/>
        <end position="782"/>
    </location>
</feature>
<feature type="disulfide bond" evidence="16">
    <location>
        <begin position="329"/>
        <end position="338"/>
    </location>
</feature>
<feature type="domain" description="EGF-like" evidence="21">
    <location>
        <begin position="823"/>
        <end position="859"/>
    </location>
</feature>
<dbReference type="PROSITE" id="PS00010">
    <property type="entry name" value="ASX_HYDROXYL"/>
    <property type="match status" value="15"/>
</dbReference>
<dbReference type="EMBL" id="CAJPEX010000433">
    <property type="protein sequence ID" value="CAG0915687.1"/>
    <property type="molecule type" value="Genomic_DNA"/>
</dbReference>
<dbReference type="GO" id="GO:0005509">
    <property type="term" value="F:calcium ion binding"/>
    <property type="evidence" value="ECO:0007669"/>
    <property type="project" value="InterPro"/>
</dbReference>
<feature type="domain" description="EGF-like" evidence="21">
    <location>
        <begin position="1547"/>
        <end position="1583"/>
    </location>
</feature>
<dbReference type="SUPFAM" id="SSF57184">
    <property type="entry name" value="Growth factor receptor domain"/>
    <property type="match status" value="4"/>
</dbReference>
<dbReference type="GO" id="GO:0005112">
    <property type="term" value="F:Notch binding"/>
    <property type="evidence" value="ECO:0007669"/>
    <property type="project" value="TreeGrafter"/>
</dbReference>
<evidence type="ECO:0000256" key="3">
    <source>
        <dbReference type="ARBA" id="ARBA00004613"/>
    </source>
</evidence>
<keyword evidence="10" id="KW-0221">Differentiation</keyword>
<dbReference type="InterPro" id="IPR001791">
    <property type="entry name" value="Laminin_G"/>
</dbReference>
<dbReference type="PROSITE" id="PS01187">
    <property type="entry name" value="EGF_CA"/>
    <property type="match status" value="10"/>
</dbReference>
<feature type="domain" description="EGF-like" evidence="21">
    <location>
        <begin position="438"/>
        <end position="476"/>
    </location>
</feature>
<dbReference type="Pfam" id="PF00008">
    <property type="entry name" value="EGF"/>
    <property type="match status" value="12"/>
</dbReference>
<dbReference type="Gene3D" id="2.10.25.10">
    <property type="entry name" value="Laminin"/>
    <property type="match status" value="30"/>
</dbReference>
<feature type="domain" description="Laminin G" evidence="20">
    <location>
        <begin position="1116"/>
        <end position="1285"/>
    </location>
</feature>
<dbReference type="GO" id="GO:0005576">
    <property type="term" value="C:extracellular region"/>
    <property type="evidence" value="ECO:0007669"/>
    <property type="project" value="UniProtKB-SubCell"/>
</dbReference>
<keyword evidence="15" id="KW-0325">Glycoprotein</keyword>
<comment type="subcellular location">
    <subcellularLocation>
        <location evidence="2">Cytoplasm</location>
    </subcellularLocation>
    <subcellularLocation>
        <location evidence="1">Membrane</location>
        <topology evidence="1">Single-pass type I membrane protein</topology>
    </subcellularLocation>
    <subcellularLocation>
        <location evidence="3">Secreted</location>
    </subcellularLocation>
</comment>
<dbReference type="Gene3D" id="2.60.120.200">
    <property type="match status" value="4"/>
</dbReference>
<dbReference type="CDD" id="cd00110">
    <property type="entry name" value="LamG"/>
    <property type="match status" value="2"/>
</dbReference>
<feature type="domain" description="EGF-like" evidence="21">
    <location>
        <begin position="900"/>
        <end position="936"/>
    </location>
</feature>
<dbReference type="InterPro" id="IPR003645">
    <property type="entry name" value="Fol_N"/>
</dbReference>
<feature type="domain" description="EGF-like" evidence="21">
    <location>
        <begin position="938"/>
        <end position="995"/>
    </location>
</feature>
<evidence type="ECO:0000256" key="2">
    <source>
        <dbReference type="ARBA" id="ARBA00004496"/>
    </source>
</evidence>
<feature type="disulfide bond" evidence="16">
    <location>
        <begin position="579"/>
        <end position="588"/>
    </location>
</feature>
<evidence type="ECO:0000256" key="4">
    <source>
        <dbReference type="ARBA" id="ARBA00022490"/>
    </source>
</evidence>
<keyword evidence="5" id="KW-0964">Secreted</keyword>
<keyword evidence="14 16" id="KW-1015">Disulfide bond</keyword>
<evidence type="ECO:0000256" key="7">
    <source>
        <dbReference type="ARBA" id="ARBA00022692"/>
    </source>
</evidence>
<dbReference type="GO" id="GO:0048646">
    <property type="term" value="P:anatomical structure formation involved in morphogenesis"/>
    <property type="evidence" value="ECO:0007669"/>
    <property type="project" value="UniProtKB-ARBA"/>
</dbReference>
<dbReference type="EMBL" id="OA882470">
    <property type="protein sequence ID" value="CAD7275535.1"/>
    <property type="molecule type" value="Genomic_DNA"/>
</dbReference>
<feature type="disulfide bond" evidence="16">
    <location>
        <begin position="214"/>
        <end position="231"/>
    </location>
</feature>
<dbReference type="FunFam" id="2.10.25.10:FF:000117">
    <property type="entry name" value="Delta-like protein"/>
    <property type="match status" value="1"/>
</dbReference>
<feature type="disulfide bond" evidence="16">
    <location>
        <begin position="1022"/>
        <end position="1031"/>
    </location>
</feature>
<feature type="signal peptide" evidence="19">
    <location>
        <begin position="1"/>
        <end position="29"/>
    </location>
</feature>
<feature type="domain" description="EGF-like" evidence="21">
    <location>
        <begin position="1073"/>
        <end position="1114"/>
    </location>
</feature>
<dbReference type="FunFam" id="2.10.25.10:FF:000029">
    <property type="entry name" value="neurexin-1 isoform X1"/>
    <property type="match status" value="1"/>
</dbReference>
<feature type="disulfide bond" evidence="16">
    <location>
        <begin position="658"/>
        <end position="667"/>
    </location>
</feature>
<comment type="caution">
    <text evidence="16">Lacks conserved residue(s) required for the propagation of feature annotation.</text>
</comment>
<feature type="domain" description="EGF-like" evidence="21">
    <location>
        <begin position="1974"/>
        <end position="2016"/>
    </location>
</feature>
<dbReference type="PROSITE" id="PS51257">
    <property type="entry name" value="PROKAR_LIPOPROTEIN"/>
    <property type="match status" value="1"/>
</dbReference>
<dbReference type="GO" id="GO:0048863">
    <property type="term" value="P:stem cell differentiation"/>
    <property type="evidence" value="ECO:0007669"/>
    <property type="project" value="UniProtKB-ARBA"/>
</dbReference>
<evidence type="ECO:0000256" key="10">
    <source>
        <dbReference type="ARBA" id="ARBA00022782"/>
    </source>
</evidence>
<dbReference type="PANTHER" id="PTHR12916:SF4">
    <property type="entry name" value="UNINFLATABLE, ISOFORM C"/>
    <property type="match status" value="1"/>
</dbReference>
<feature type="domain" description="EGF-like" evidence="21">
    <location>
        <begin position="2098"/>
        <end position="2134"/>
    </location>
</feature>
<dbReference type="SUPFAM" id="SSF49899">
    <property type="entry name" value="Concanavalin A-like lectins/glucanases"/>
    <property type="match status" value="4"/>
</dbReference>
<feature type="disulfide bond" evidence="16">
    <location>
        <begin position="985"/>
        <end position="994"/>
    </location>
</feature>
<feature type="domain" description="EGF-like" evidence="21">
    <location>
        <begin position="861"/>
        <end position="898"/>
    </location>
</feature>
<dbReference type="InterPro" id="IPR018097">
    <property type="entry name" value="EGF_Ca-bd_CS"/>
</dbReference>
<gene>
    <name evidence="22" type="ORF">NMOB1V02_LOCUS3327</name>
</gene>
<evidence type="ECO:0000256" key="9">
    <source>
        <dbReference type="ARBA" id="ARBA00022737"/>
    </source>
</evidence>
<dbReference type="FunFam" id="2.10.25.10:FF:000122">
    <property type="entry name" value="Protein crumbs homolog 2"/>
    <property type="match status" value="2"/>
</dbReference>
<dbReference type="FunFam" id="2.10.25.10:FF:000012">
    <property type="entry name" value="Delta-like protein"/>
    <property type="match status" value="1"/>
</dbReference>
<dbReference type="PROSITE" id="PS00022">
    <property type="entry name" value="EGF_1"/>
    <property type="match status" value="28"/>
</dbReference>
<feature type="disulfide bond" evidence="16">
    <location>
        <begin position="2044"/>
        <end position="2053"/>
    </location>
</feature>
<feature type="domain" description="EGF-like" evidence="21">
    <location>
        <begin position="709"/>
        <end position="745"/>
    </location>
</feature>
<feature type="domain" description="EGF-like" evidence="21">
    <location>
        <begin position="341"/>
        <end position="377"/>
    </location>
</feature>